<dbReference type="GO" id="GO:0044718">
    <property type="term" value="P:siderophore transmembrane transport"/>
    <property type="evidence" value="ECO:0007669"/>
    <property type="project" value="TreeGrafter"/>
</dbReference>
<keyword evidence="8" id="KW-0998">Cell outer membrane</keyword>
<dbReference type="SUPFAM" id="SSF56935">
    <property type="entry name" value="Porins"/>
    <property type="match status" value="1"/>
</dbReference>
<evidence type="ECO:0000256" key="7">
    <source>
        <dbReference type="ARBA" id="ARBA00023170"/>
    </source>
</evidence>
<dbReference type="Pfam" id="PF00593">
    <property type="entry name" value="TonB_dep_Rec_b-barrel"/>
    <property type="match status" value="1"/>
</dbReference>
<organism evidence="10">
    <name type="scientific">hydrothermal vent metagenome</name>
    <dbReference type="NCBI Taxonomy" id="652676"/>
    <lineage>
        <taxon>unclassified sequences</taxon>
        <taxon>metagenomes</taxon>
        <taxon>ecological metagenomes</taxon>
    </lineage>
</organism>
<accession>A0A3B0UQS6</accession>
<evidence type="ECO:0000256" key="5">
    <source>
        <dbReference type="ARBA" id="ARBA00023077"/>
    </source>
</evidence>
<reference evidence="10" key="1">
    <citation type="submission" date="2018-06" db="EMBL/GenBank/DDBJ databases">
        <authorList>
            <person name="Zhirakovskaya E."/>
        </authorList>
    </citation>
    <scope>NUCLEOTIDE SEQUENCE</scope>
</reference>
<evidence type="ECO:0000256" key="3">
    <source>
        <dbReference type="ARBA" id="ARBA00022692"/>
    </source>
</evidence>
<evidence type="ECO:0000256" key="8">
    <source>
        <dbReference type="ARBA" id="ARBA00023237"/>
    </source>
</evidence>
<dbReference type="InterPro" id="IPR000531">
    <property type="entry name" value="Beta-barrel_TonB"/>
</dbReference>
<dbReference type="PANTHER" id="PTHR30069">
    <property type="entry name" value="TONB-DEPENDENT OUTER MEMBRANE RECEPTOR"/>
    <property type="match status" value="1"/>
</dbReference>
<evidence type="ECO:0000256" key="1">
    <source>
        <dbReference type="ARBA" id="ARBA00004571"/>
    </source>
</evidence>
<keyword evidence="7 10" id="KW-0675">Receptor</keyword>
<name>A0A3B0UQS6_9ZZZZ</name>
<dbReference type="Gene3D" id="2.40.170.20">
    <property type="entry name" value="TonB-dependent receptor, beta-barrel domain"/>
    <property type="match status" value="1"/>
</dbReference>
<evidence type="ECO:0000256" key="6">
    <source>
        <dbReference type="ARBA" id="ARBA00023136"/>
    </source>
</evidence>
<keyword evidence="5" id="KW-0798">TonB box</keyword>
<feature type="domain" description="TonB-dependent receptor-like beta-barrel" evidence="9">
    <location>
        <begin position="1"/>
        <end position="197"/>
    </location>
</feature>
<dbReference type="InterPro" id="IPR039426">
    <property type="entry name" value="TonB-dep_rcpt-like"/>
</dbReference>
<feature type="non-terminal residue" evidence="10">
    <location>
        <position position="1"/>
    </location>
</feature>
<evidence type="ECO:0000313" key="10">
    <source>
        <dbReference type="EMBL" id="VAW26959.1"/>
    </source>
</evidence>
<keyword evidence="2" id="KW-0813">Transport</keyword>
<dbReference type="EMBL" id="UOER01000661">
    <property type="protein sequence ID" value="VAW26959.1"/>
    <property type="molecule type" value="Genomic_DNA"/>
</dbReference>
<dbReference type="InterPro" id="IPR036942">
    <property type="entry name" value="Beta-barrel_TonB_sf"/>
</dbReference>
<evidence type="ECO:0000259" key="9">
    <source>
        <dbReference type="Pfam" id="PF00593"/>
    </source>
</evidence>
<evidence type="ECO:0000256" key="4">
    <source>
        <dbReference type="ARBA" id="ARBA00022729"/>
    </source>
</evidence>
<keyword evidence="4" id="KW-0732">Signal</keyword>
<proteinExistence type="predicted"/>
<dbReference type="GO" id="GO:0015344">
    <property type="term" value="F:siderophore uptake transmembrane transporter activity"/>
    <property type="evidence" value="ECO:0007669"/>
    <property type="project" value="TreeGrafter"/>
</dbReference>
<evidence type="ECO:0000256" key="2">
    <source>
        <dbReference type="ARBA" id="ARBA00022448"/>
    </source>
</evidence>
<protein>
    <submittedName>
        <fullName evidence="10">TonB-dependent receptor</fullName>
    </submittedName>
</protein>
<dbReference type="AlphaFoldDB" id="A0A3B0UQS6"/>
<dbReference type="PROSITE" id="PS52016">
    <property type="entry name" value="TONB_DEPENDENT_REC_3"/>
    <property type="match status" value="1"/>
</dbReference>
<keyword evidence="3" id="KW-0812">Transmembrane</keyword>
<keyword evidence="6" id="KW-0472">Membrane</keyword>
<dbReference type="GO" id="GO:0009279">
    <property type="term" value="C:cell outer membrane"/>
    <property type="evidence" value="ECO:0007669"/>
    <property type="project" value="UniProtKB-SubCell"/>
</dbReference>
<comment type="subcellular location">
    <subcellularLocation>
        <location evidence="1">Cell outer membrane</location>
        <topology evidence="1">Multi-pass membrane protein</topology>
    </subcellularLocation>
</comment>
<sequence length="229" mass="25960">APNLAELTSNGVHEGSNRYEIGNSQLKSEQNFQSDVAFEYKSTHFEVFANGFYNYINNYIFISPTGEMLDNNFVYKYIQNNAKLYGGEFGIHLHPHPIDWLHFNSSYELVIGKQDNGNYLPLIPANKLLNTMRIELNEKKWLKNGFAAITLETNFEQNNISEFETPTSSYNLINLGIGGTVQLSKILLNINLNVNNLFNSTYISHLSRLKVDGIPNIGRNVIASVKFSI</sequence>
<gene>
    <name evidence="10" type="ORF">MNBD_BACTEROID04-1627</name>
</gene>
<dbReference type="PANTHER" id="PTHR30069:SF29">
    <property type="entry name" value="HEMOGLOBIN AND HEMOGLOBIN-HAPTOGLOBIN-BINDING PROTEIN 1-RELATED"/>
    <property type="match status" value="1"/>
</dbReference>